<name>A0ABZ2YS48_9BACT</name>
<sequence>MAQLQSEENPQLVALKAEKSQPALQAKIKKLENGSAEDLSVLIQFYAEDSAKRTIYSKRLIKRYPESQAAMMARLKPFVKLTSALEGERLLRSMMREYPGVNLDIEKTLVACQYAEKPDTAKMMRYINMIAVPAAKVAGLVQALEIIADFDNATALRIAAKNLEMVKKIKEEPAQESVMKIDPRAMYYGYINTYAKLLFKAGNNDEAYKYTAEAYNNIGERDEVLVENYAFLSSLNGEYEEALPVLARAVKEGKFERRYVDQVRKAYTHLHPGKDVDAYIAELQKDFIDTIKAHVATLLINEVAPDFTVTDVNGKKVSLADFRGKTIVLDFWATWCGPCVESFPAMQMAANRYANDPDVKFLFIHCWENVSDPLTDARNFLNKRNYTFDLYMDMKDASTKRSPAADAFKVGGIPAKFIIDGKGRIRFSVSGFSGKAEAAAEEVAQMVEMARK</sequence>
<dbReference type="PANTHER" id="PTHR42852">
    <property type="entry name" value="THIOL:DISULFIDE INTERCHANGE PROTEIN DSBE"/>
    <property type="match status" value="1"/>
</dbReference>
<dbReference type="PROSITE" id="PS51352">
    <property type="entry name" value="THIOREDOXIN_2"/>
    <property type="match status" value="1"/>
</dbReference>
<protein>
    <submittedName>
        <fullName evidence="3">TlpA disulfide reductase family protein</fullName>
    </submittedName>
</protein>
<dbReference type="InterPro" id="IPR036249">
    <property type="entry name" value="Thioredoxin-like_sf"/>
</dbReference>
<evidence type="ECO:0000259" key="2">
    <source>
        <dbReference type="PROSITE" id="PS51352"/>
    </source>
</evidence>
<feature type="domain" description="Thioredoxin" evidence="2">
    <location>
        <begin position="298"/>
        <end position="452"/>
    </location>
</feature>
<evidence type="ECO:0000256" key="1">
    <source>
        <dbReference type="ARBA" id="ARBA00023284"/>
    </source>
</evidence>
<dbReference type="SUPFAM" id="SSF52833">
    <property type="entry name" value="Thioredoxin-like"/>
    <property type="match status" value="1"/>
</dbReference>
<dbReference type="PROSITE" id="PS00194">
    <property type="entry name" value="THIOREDOXIN_1"/>
    <property type="match status" value="1"/>
</dbReference>
<dbReference type="Gene3D" id="3.40.30.10">
    <property type="entry name" value="Glutaredoxin"/>
    <property type="match status" value="1"/>
</dbReference>
<organism evidence="3 4">
    <name type="scientific">Chitinophaga pollutisoli</name>
    <dbReference type="NCBI Taxonomy" id="3133966"/>
    <lineage>
        <taxon>Bacteria</taxon>
        <taxon>Pseudomonadati</taxon>
        <taxon>Bacteroidota</taxon>
        <taxon>Chitinophagia</taxon>
        <taxon>Chitinophagales</taxon>
        <taxon>Chitinophagaceae</taxon>
        <taxon>Chitinophaga</taxon>
    </lineage>
</organism>
<dbReference type="InterPro" id="IPR017937">
    <property type="entry name" value="Thioredoxin_CS"/>
</dbReference>
<reference evidence="4" key="1">
    <citation type="submission" date="2024-03" db="EMBL/GenBank/DDBJ databases">
        <title>Chitinophaga horti sp. nov., isolated from garden soil.</title>
        <authorList>
            <person name="Lee D.S."/>
            <person name="Han D.M."/>
            <person name="Baek J.H."/>
            <person name="Choi D.G."/>
            <person name="Jeon J.H."/>
            <person name="Jeon C.O."/>
        </authorList>
    </citation>
    <scope>NUCLEOTIDE SEQUENCE [LARGE SCALE GENOMIC DNA]</scope>
    <source>
        <strain evidence="4">GPA1</strain>
    </source>
</reference>
<accession>A0ABZ2YS48</accession>
<dbReference type="CDD" id="cd02966">
    <property type="entry name" value="TlpA_like_family"/>
    <property type="match status" value="1"/>
</dbReference>
<dbReference type="InterPro" id="IPR000866">
    <property type="entry name" value="AhpC/TSA"/>
</dbReference>
<evidence type="ECO:0000313" key="3">
    <source>
        <dbReference type="EMBL" id="WZN42278.1"/>
    </source>
</evidence>
<dbReference type="PANTHER" id="PTHR42852:SF13">
    <property type="entry name" value="PROTEIN DIPZ"/>
    <property type="match status" value="1"/>
</dbReference>
<keyword evidence="4" id="KW-1185">Reference proteome</keyword>
<gene>
    <name evidence="3" type="ORF">WJU16_04420</name>
</gene>
<evidence type="ECO:0000313" key="4">
    <source>
        <dbReference type="Proteomes" id="UP001485459"/>
    </source>
</evidence>
<dbReference type="InterPro" id="IPR050553">
    <property type="entry name" value="Thioredoxin_ResA/DsbE_sf"/>
</dbReference>
<keyword evidence="1" id="KW-0676">Redox-active center</keyword>
<dbReference type="Pfam" id="PF00578">
    <property type="entry name" value="AhpC-TSA"/>
    <property type="match status" value="1"/>
</dbReference>
<dbReference type="Proteomes" id="UP001485459">
    <property type="component" value="Chromosome"/>
</dbReference>
<proteinExistence type="predicted"/>
<dbReference type="RefSeq" id="WP_341837112.1">
    <property type="nucleotide sequence ID" value="NZ_CP149822.1"/>
</dbReference>
<dbReference type="EMBL" id="CP149822">
    <property type="protein sequence ID" value="WZN42278.1"/>
    <property type="molecule type" value="Genomic_DNA"/>
</dbReference>
<dbReference type="InterPro" id="IPR013766">
    <property type="entry name" value="Thioredoxin_domain"/>
</dbReference>